<sequence length="127" mass="14001">MKKSDFAQLVADRVHPPSKAESLLRFHENPPGRGVTAERRALAAWISALPQADRANVLHLMDDAIQSAIFGLLVLLDEGEVYRDGEVVGEVQLDYRAATGEVTRLNAPEGEDLHDLYSHALKDRTAD</sequence>
<gene>
    <name evidence="1" type="ORF">SAMN05421762_3091</name>
</gene>
<name>A0A1I1NPW4_9RHOB</name>
<dbReference type="RefSeq" id="WP_093446120.1">
    <property type="nucleotide sequence ID" value="NZ_FNZG01000001.1"/>
</dbReference>
<proteinExistence type="predicted"/>
<keyword evidence="2" id="KW-1185">Reference proteome</keyword>
<dbReference type="AlphaFoldDB" id="A0A1I1NPW4"/>
<dbReference type="Proteomes" id="UP000231644">
    <property type="component" value="Unassembled WGS sequence"/>
</dbReference>
<evidence type="ECO:0000313" key="2">
    <source>
        <dbReference type="Proteomes" id="UP000231644"/>
    </source>
</evidence>
<accession>A0A1I1NPW4</accession>
<reference evidence="1 2" key="1">
    <citation type="submission" date="2016-10" db="EMBL/GenBank/DDBJ databases">
        <authorList>
            <person name="de Groot N.N."/>
        </authorList>
    </citation>
    <scope>NUCLEOTIDE SEQUENCE [LARGE SCALE GENOMIC DNA]</scope>
    <source>
        <strain evidence="1 2">DSM 29619</strain>
    </source>
</reference>
<dbReference type="EMBL" id="FOLX01000001">
    <property type="protein sequence ID" value="SFC99724.1"/>
    <property type="molecule type" value="Genomic_DNA"/>
</dbReference>
<evidence type="ECO:0000313" key="1">
    <source>
        <dbReference type="EMBL" id="SFC99724.1"/>
    </source>
</evidence>
<dbReference type="OrthoDB" id="2942778at2"/>
<protein>
    <submittedName>
        <fullName evidence="1">Uncharacterized protein</fullName>
    </submittedName>
</protein>
<organism evidence="1 2">
    <name type="scientific">Pseudooceanicola nitratireducens</name>
    <dbReference type="NCBI Taxonomy" id="517719"/>
    <lineage>
        <taxon>Bacteria</taxon>
        <taxon>Pseudomonadati</taxon>
        <taxon>Pseudomonadota</taxon>
        <taxon>Alphaproteobacteria</taxon>
        <taxon>Rhodobacterales</taxon>
        <taxon>Paracoccaceae</taxon>
        <taxon>Pseudooceanicola</taxon>
    </lineage>
</organism>